<evidence type="ECO:0000313" key="2">
    <source>
        <dbReference type="EMBL" id="CAH3029583.1"/>
    </source>
</evidence>
<feature type="non-terminal residue" evidence="2">
    <location>
        <position position="378"/>
    </location>
</feature>
<accession>A0ABN8MLN1</accession>
<feature type="compositionally biased region" description="Basic residues" evidence="1">
    <location>
        <begin position="303"/>
        <end position="339"/>
    </location>
</feature>
<evidence type="ECO:0000256" key="1">
    <source>
        <dbReference type="SAM" id="MobiDB-lite"/>
    </source>
</evidence>
<proteinExistence type="predicted"/>
<reference evidence="2 4" key="1">
    <citation type="submission" date="2022-05" db="EMBL/GenBank/DDBJ databases">
        <authorList>
            <consortium name="Genoscope - CEA"/>
            <person name="William W."/>
        </authorList>
    </citation>
    <scope>NUCLEOTIDE SEQUENCE [LARGE SCALE GENOMIC DNA]</scope>
</reference>
<evidence type="ECO:0000313" key="4">
    <source>
        <dbReference type="Proteomes" id="UP001159427"/>
    </source>
</evidence>
<gene>
    <name evidence="2" type="ORF">PEVE_00036428</name>
    <name evidence="3" type="ORF">PEVE_00036429</name>
</gene>
<evidence type="ECO:0000313" key="3">
    <source>
        <dbReference type="EMBL" id="CAH3029584.1"/>
    </source>
</evidence>
<comment type="caution">
    <text evidence="2">The sequence shown here is derived from an EMBL/GenBank/DDBJ whole genome shotgun (WGS) entry which is preliminary data.</text>
</comment>
<sequence>MPYCHRRVCPICGKQDLLKLSEHLRQVHHLSSDERQLYLKNATFSQSFSPILNASGCLEIQPYPEFKFQHPASMMVVGPTQSGKSYFVEQLLSSKRIKYPSRKTTKIQWFYTQWQPLYERIQSTLGKSITFTQGLPVVNDNLEDINDQVHNLWVFDDLMEEAVQSPLISQLFTRGRHRNLSVILLLQNMFPKGKFNTNISRNALYMVLFRSPSDRKQMDIMAERTFAKDRPKFMSAYMKETEKPYGYIILDNHPKTASEKQVIANVFGNCYTYPNITKSTHTVPKITDVQPAVTHNVESPKQLVKRKREKPPAKKTKTVKQTAKKKQTKPTVKRSRKPAIYKPKVIRESSEEEDIYSNEDEKPKDLLTELRELAKQEY</sequence>
<name>A0ABN8MLN1_9CNID</name>
<dbReference type="EMBL" id="CALNXI010000581">
    <property type="protein sequence ID" value="CAH3029583.1"/>
    <property type="molecule type" value="Genomic_DNA"/>
</dbReference>
<dbReference type="EMBL" id="CALNXI010000581">
    <property type="protein sequence ID" value="CAH3029584.1"/>
    <property type="molecule type" value="Genomic_DNA"/>
</dbReference>
<dbReference type="Proteomes" id="UP001159427">
    <property type="component" value="Unassembled WGS sequence"/>
</dbReference>
<protein>
    <submittedName>
        <fullName evidence="2">Uncharacterized protein</fullName>
    </submittedName>
</protein>
<organism evidence="2 4">
    <name type="scientific">Porites evermanni</name>
    <dbReference type="NCBI Taxonomy" id="104178"/>
    <lineage>
        <taxon>Eukaryota</taxon>
        <taxon>Metazoa</taxon>
        <taxon>Cnidaria</taxon>
        <taxon>Anthozoa</taxon>
        <taxon>Hexacorallia</taxon>
        <taxon>Scleractinia</taxon>
        <taxon>Fungiina</taxon>
        <taxon>Poritidae</taxon>
        <taxon>Porites</taxon>
    </lineage>
</organism>
<keyword evidence="4" id="KW-1185">Reference proteome</keyword>
<feature type="region of interest" description="Disordered" evidence="1">
    <location>
        <begin position="301"/>
        <end position="363"/>
    </location>
</feature>